<sequence length="146" mass="16345">MTNPPIYSAELPEIWQRRFAFFDAYGQPNSSPEARAAFRALPFGTRMRLNSNFLAFLFGPIYFFVKGMWRKGLSLLAIGLAIGVLLSGVETSNGIVRALSLVDPLIAMLTANYAYYLHVVHHSVSWNPFEGMGRRKTDAPRFDPSA</sequence>
<dbReference type="Proteomes" id="UP000192801">
    <property type="component" value="Unassembled WGS sequence"/>
</dbReference>
<keyword evidence="2" id="KW-1185">Reference proteome</keyword>
<evidence type="ECO:0000313" key="2">
    <source>
        <dbReference type="Proteomes" id="UP000192801"/>
    </source>
</evidence>
<name>A0A1X0CQA7_9MYCO</name>
<accession>A0A1X0CQA7</accession>
<reference evidence="1 2" key="1">
    <citation type="submission" date="2016-12" db="EMBL/GenBank/DDBJ databases">
        <title>The new phylogeny of genus Mycobacterium.</title>
        <authorList>
            <person name="Tortoli E."/>
            <person name="Trovato A."/>
            <person name="Cirillo D.M."/>
        </authorList>
    </citation>
    <scope>NUCLEOTIDE SEQUENCE [LARGE SCALE GENOMIC DNA]</scope>
    <source>
        <strain evidence="1 2">DSM 45130</strain>
    </source>
</reference>
<gene>
    <name evidence="1" type="ORF">BST26_20910</name>
</gene>
<dbReference type="EMBL" id="MVHS01000092">
    <property type="protein sequence ID" value="ORA62334.1"/>
    <property type="molecule type" value="Genomic_DNA"/>
</dbReference>
<proteinExistence type="predicted"/>
<protein>
    <submittedName>
        <fullName evidence="1">Uncharacterized protein</fullName>
    </submittedName>
</protein>
<dbReference type="RefSeq" id="WP_083033818.1">
    <property type="nucleotide sequence ID" value="NZ_AP022618.1"/>
</dbReference>
<dbReference type="STRING" id="444597.BST26_20910"/>
<dbReference type="AlphaFoldDB" id="A0A1X0CQA7"/>
<comment type="caution">
    <text evidence="1">The sequence shown here is derived from an EMBL/GenBank/DDBJ whole genome shotgun (WGS) entry which is preliminary data.</text>
</comment>
<dbReference type="InterPro" id="IPR024399">
    <property type="entry name" value="DUF2628"/>
</dbReference>
<dbReference type="Pfam" id="PF10947">
    <property type="entry name" value="DUF2628"/>
    <property type="match status" value="1"/>
</dbReference>
<organism evidence="1 2">
    <name type="scientific">Mycolicibacterium insubricum</name>
    <dbReference type="NCBI Taxonomy" id="444597"/>
    <lineage>
        <taxon>Bacteria</taxon>
        <taxon>Bacillati</taxon>
        <taxon>Actinomycetota</taxon>
        <taxon>Actinomycetes</taxon>
        <taxon>Mycobacteriales</taxon>
        <taxon>Mycobacteriaceae</taxon>
        <taxon>Mycolicibacterium</taxon>
    </lineage>
</organism>
<evidence type="ECO:0000313" key="1">
    <source>
        <dbReference type="EMBL" id="ORA62334.1"/>
    </source>
</evidence>
<dbReference type="OrthoDB" id="4727912at2"/>